<organism evidence="1 4">
    <name type="scientific">Cuniculiplasma divulgatum</name>
    <dbReference type="NCBI Taxonomy" id="1673428"/>
    <lineage>
        <taxon>Archaea</taxon>
        <taxon>Methanobacteriati</taxon>
        <taxon>Thermoplasmatota</taxon>
        <taxon>Thermoplasmata</taxon>
        <taxon>Thermoplasmatales</taxon>
        <taxon>Cuniculiplasmataceae</taxon>
        <taxon>Cuniculiplasma</taxon>
    </lineage>
</organism>
<dbReference type="RefSeq" id="WP_021789247.1">
    <property type="nucleotide sequence ID" value="NZ_LT671858.1"/>
</dbReference>
<evidence type="ECO:0000313" key="2">
    <source>
        <dbReference type="EMBL" id="SJK84138.1"/>
    </source>
</evidence>
<dbReference type="GeneID" id="41587585"/>
<name>A0A1N5SMH6_9ARCH</name>
<reference evidence="2" key="2">
    <citation type="submission" date="2016-06" db="EMBL/GenBank/DDBJ databases">
        <authorList>
            <person name="Olsen C.W."/>
            <person name="Carey S."/>
            <person name="Hinshaw L."/>
            <person name="Karasin A.I."/>
        </authorList>
    </citation>
    <scope>NUCLEOTIDE SEQUENCE [LARGE SCALE GENOMIC DNA]</scope>
    <source>
        <strain evidence="2">PM4</strain>
    </source>
</reference>
<dbReference type="KEGG" id="cdiv:CPM_0250"/>
<reference evidence="1 4" key="1">
    <citation type="submission" date="2016-04" db="EMBL/GenBank/DDBJ databases">
        <authorList>
            <person name="Evans L.H."/>
            <person name="Alamgir A."/>
            <person name="Owens N."/>
            <person name="Weber N.D."/>
            <person name="Virtaneva K."/>
            <person name="Barbian K."/>
            <person name="Babar A."/>
            <person name="Rosenke K."/>
        </authorList>
    </citation>
    <scope>NUCLEOTIDE SEQUENCE [LARGE SCALE GENOMIC DNA]</scope>
    <source>
        <strain evidence="1">S5</strain>
        <strain evidence="4">S5(T) (JCM 30642 \VKM B-2941)</strain>
    </source>
</reference>
<gene>
    <name evidence="2" type="ORF">CPM_0250</name>
    <name evidence="1" type="ORF">CSP5_0282</name>
</gene>
<evidence type="ECO:0000313" key="4">
    <source>
        <dbReference type="Proteomes" id="UP000195607"/>
    </source>
</evidence>
<accession>A0A1N5SMH6</accession>
<evidence type="ECO:0000313" key="3">
    <source>
        <dbReference type="Proteomes" id="UP000187822"/>
    </source>
</evidence>
<dbReference type="Proteomes" id="UP000195607">
    <property type="component" value="Chromosome I"/>
</dbReference>
<reference evidence="3" key="3">
    <citation type="submission" date="2016-06" db="EMBL/GenBank/DDBJ databases">
        <authorList>
            <person name="Toshchakov V.S."/>
        </authorList>
    </citation>
    <scope>NUCLEOTIDE SEQUENCE [LARGE SCALE GENOMIC DNA]</scope>
    <source>
        <strain>PM4 (JCM 30641</strain>
        <strain evidence="3">\VKM B-2940)</strain>
    </source>
</reference>
<dbReference type="EMBL" id="LT719092">
    <property type="protein sequence ID" value="SJK84138.1"/>
    <property type="molecule type" value="Genomic_DNA"/>
</dbReference>
<dbReference type="EMBL" id="LT671858">
    <property type="protein sequence ID" value="SIM37127.1"/>
    <property type="molecule type" value="Genomic_DNA"/>
</dbReference>
<proteinExistence type="predicted"/>
<protein>
    <submittedName>
        <fullName evidence="1">Uncharacterized protein</fullName>
    </submittedName>
</protein>
<dbReference type="AlphaFoldDB" id="A0A1N5SMH6"/>
<sequence>MSKIGLKIDGMTYERLKWLKTRFEFVYENNMSWDEFFQAIVKDSLLILAQDLINLKKGKLTVNEILELLSGSNDSIAGELKAHMINAGLISRGDISTQ</sequence>
<dbReference type="Proteomes" id="UP000187822">
    <property type="component" value="Chromosome I"/>
</dbReference>
<evidence type="ECO:0000313" key="1">
    <source>
        <dbReference type="EMBL" id="SIM37127.1"/>
    </source>
</evidence>
<keyword evidence="3" id="KW-1185">Reference proteome</keyword>